<dbReference type="SUPFAM" id="SSF56112">
    <property type="entry name" value="Protein kinase-like (PK-like)"/>
    <property type="match status" value="1"/>
</dbReference>
<dbReference type="Gene3D" id="1.10.510.10">
    <property type="entry name" value="Transferase(Phosphotransferase) domain 1"/>
    <property type="match status" value="1"/>
</dbReference>
<evidence type="ECO:0000313" key="1">
    <source>
        <dbReference type="EMBL" id="SDZ23316.1"/>
    </source>
</evidence>
<organism evidence="1 2">
    <name type="scientific">Delftia lacustris</name>
    <dbReference type="NCBI Taxonomy" id="558537"/>
    <lineage>
        <taxon>Bacteria</taxon>
        <taxon>Pseudomonadati</taxon>
        <taxon>Pseudomonadota</taxon>
        <taxon>Betaproteobacteria</taxon>
        <taxon>Burkholderiales</taxon>
        <taxon>Comamonadaceae</taxon>
        <taxon>Delftia</taxon>
    </lineage>
</organism>
<evidence type="ECO:0000313" key="2">
    <source>
        <dbReference type="Proteomes" id="UP000183417"/>
    </source>
</evidence>
<dbReference type="Gene3D" id="1.20.1270.240">
    <property type="match status" value="1"/>
</dbReference>
<dbReference type="GO" id="GO:0019748">
    <property type="term" value="P:secondary metabolic process"/>
    <property type="evidence" value="ECO:0007669"/>
    <property type="project" value="InterPro"/>
</dbReference>
<protein>
    <submittedName>
        <fullName evidence="1">Streptomycin 6-kinase</fullName>
    </submittedName>
</protein>
<dbReference type="InterPro" id="IPR006748">
    <property type="entry name" value="NH2Glyco/OHUrea_AB-resist_kin"/>
</dbReference>
<dbReference type="GO" id="GO:0016301">
    <property type="term" value="F:kinase activity"/>
    <property type="evidence" value="ECO:0007669"/>
    <property type="project" value="UniProtKB-KW"/>
</dbReference>
<accession>A0A1H3RCE2</accession>
<proteinExistence type="predicted"/>
<gene>
    <name evidence="1" type="ORF">SAMN05421547_11566</name>
</gene>
<dbReference type="GO" id="GO:0016773">
    <property type="term" value="F:phosphotransferase activity, alcohol group as acceptor"/>
    <property type="evidence" value="ECO:0007669"/>
    <property type="project" value="InterPro"/>
</dbReference>
<keyword evidence="1" id="KW-0418">Kinase</keyword>
<dbReference type="Proteomes" id="UP000183417">
    <property type="component" value="Unassembled WGS sequence"/>
</dbReference>
<keyword evidence="1" id="KW-0808">Transferase</keyword>
<dbReference type="RefSeq" id="WP_083393635.1">
    <property type="nucleotide sequence ID" value="NZ_CP141274.1"/>
</dbReference>
<dbReference type="EMBL" id="FNPE01000015">
    <property type="protein sequence ID" value="SDZ23316.1"/>
    <property type="molecule type" value="Genomic_DNA"/>
</dbReference>
<dbReference type="Pfam" id="PF04655">
    <property type="entry name" value="APH_6_hur"/>
    <property type="match status" value="1"/>
</dbReference>
<name>A0A1H3RCE2_9BURK</name>
<dbReference type="InterPro" id="IPR011009">
    <property type="entry name" value="Kinase-like_dom_sf"/>
</dbReference>
<reference evidence="1 2" key="1">
    <citation type="submission" date="2016-10" db="EMBL/GenBank/DDBJ databases">
        <authorList>
            <person name="de Groot N.N."/>
        </authorList>
    </citation>
    <scope>NUCLEOTIDE SEQUENCE [LARGE SCALE GENOMIC DNA]</scope>
    <source>
        <strain evidence="1 2">LMG 24775</strain>
    </source>
</reference>
<sequence length="266" mass="28254">MFLHAPYLSRWALTIDGQPLSTPRGVLLPVRQGGTPAMLKIALEPEEMAGARLMAWWNGDGAAPVLAQEGPALLMLRATGPESLVDMARGARDEEATRILCTAAKRLHLPRAKALPSLVPLTQWFHALLAQGHGTASLLGLCAATARELLAAPRDVAVLHGDLHHGNVLDFGPLGWLAIDPKGLHGERGFDYANILSNPDPASALAPGRFARRMATIAEVSGIEHRRLLQWVLAWSGLSAVWSMEDGDDPGAAMAVAQMAASALAC</sequence>
<dbReference type="GeneID" id="94693525"/>
<dbReference type="AlphaFoldDB" id="A0A1H3RCE2"/>